<comment type="caution">
    <text evidence="11">The sequence shown here is derived from an EMBL/GenBank/DDBJ whole genome shotgun (WGS) entry which is preliminary data.</text>
</comment>
<dbReference type="InterPro" id="IPR002528">
    <property type="entry name" value="MATE_fam"/>
</dbReference>
<keyword evidence="8 10" id="KW-0472">Membrane</keyword>
<dbReference type="InterPro" id="IPR045070">
    <property type="entry name" value="MATE_MepA-like"/>
</dbReference>
<proteinExistence type="inferred from homology"/>
<comment type="subcellular location">
    <subcellularLocation>
        <location evidence="1">Cell membrane</location>
        <topology evidence="1">Multi-pass membrane protein</topology>
    </subcellularLocation>
</comment>
<evidence type="ECO:0000256" key="9">
    <source>
        <dbReference type="ARBA" id="ARBA00023251"/>
    </source>
</evidence>
<feature type="transmembrane region" description="Helical" evidence="10">
    <location>
        <begin position="353"/>
        <end position="379"/>
    </location>
</feature>
<dbReference type="HOGENOM" id="CLU_012893_0_2_9"/>
<evidence type="ECO:0000256" key="7">
    <source>
        <dbReference type="ARBA" id="ARBA00022989"/>
    </source>
</evidence>
<evidence type="ECO:0000313" key="12">
    <source>
        <dbReference type="Proteomes" id="UP000003340"/>
    </source>
</evidence>
<keyword evidence="5" id="KW-1003">Cell membrane</keyword>
<feature type="transmembrane region" description="Helical" evidence="10">
    <location>
        <begin position="163"/>
        <end position="183"/>
    </location>
</feature>
<evidence type="ECO:0000313" key="11">
    <source>
        <dbReference type="EMBL" id="EEG28628.1"/>
    </source>
</evidence>
<feature type="transmembrane region" description="Helical" evidence="10">
    <location>
        <begin position="53"/>
        <end position="80"/>
    </location>
</feature>
<dbReference type="GO" id="GO:0015297">
    <property type="term" value="F:antiporter activity"/>
    <property type="evidence" value="ECO:0007669"/>
    <property type="project" value="InterPro"/>
</dbReference>
<feature type="transmembrane region" description="Helical" evidence="10">
    <location>
        <begin position="92"/>
        <end position="113"/>
    </location>
</feature>
<feature type="transmembrane region" description="Helical" evidence="10">
    <location>
        <begin position="14"/>
        <end position="33"/>
    </location>
</feature>
<comment type="similarity">
    <text evidence="2">Belongs to the multi antimicrobial extrusion (MATE) (TC 2.A.66.1) family. MepA subfamily.</text>
</comment>
<evidence type="ECO:0000256" key="1">
    <source>
        <dbReference type="ARBA" id="ARBA00004651"/>
    </source>
</evidence>
<feature type="transmembrane region" description="Helical" evidence="10">
    <location>
        <begin position="312"/>
        <end position="333"/>
    </location>
</feature>
<dbReference type="Pfam" id="PF01554">
    <property type="entry name" value="MatE"/>
    <property type="match status" value="2"/>
</dbReference>
<keyword evidence="6 10" id="KW-0812">Transmembrane</keyword>
<feature type="transmembrane region" description="Helical" evidence="10">
    <location>
        <begin position="189"/>
        <end position="213"/>
    </location>
</feature>
<dbReference type="PANTHER" id="PTHR43823">
    <property type="entry name" value="SPORULATION PROTEIN YKVU"/>
    <property type="match status" value="1"/>
</dbReference>
<keyword evidence="12" id="KW-1185">Reference proteome</keyword>
<accession>C0EIW7</accession>
<keyword evidence="4" id="KW-0813">Transport</keyword>
<feature type="transmembrane region" description="Helical" evidence="10">
    <location>
        <begin position="413"/>
        <end position="432"/>
    </location>
</feature>
<dbReference type="NCBIfam" id="TIGR00797">
    <property type="entry name" value="matE"/>
    <property type="match status" value="1"/>
</dbReference>
<keyword evidence="9" id="KW-0046">Antibiotic resistance</keyword>
<dbReference type="Proteomes" id="UP000003340">
    <property type="component" value="Unassembled WGS sequence"/>
</dbReference>
<feature type="transmembrane region" description="Helical" evidence="10">
    <location>
        <begin position="242"/>
        <end position="263"/>
    </location>
</feature>
<reference evidence="11 12" key="2">
    <citation type="submission" date="2009-02" db="EMBL/GenBank/DDBJ databases">
        <title>Draft genome sequence of Clostridium methylpentosum (DSM 5476).</title>
        <authorList>
            <person name="Sudarsanam P."/>
            <person name="Ley R."/>
            <person name="Guruge J."/>
            <person name="Turnbaugh P.J."/>
            <person name="Mahowald M."/>
            <person name="Liep D."/>
            <person name="Gordon J."/>
        </authorList>
    </citation>
    <scope>NUCLEOTIDE SEQUENCE [LARGE SCALE GENOMIC DNA]</scope>
    <source>
        <strain evidence="11 12">DSM 5476</strain>
    </source>
</reference>
<dbReference type="EMBL" id="ACEC01000130">
    <property type="protein sequence ID" value="EEG28628.1"/>
    <property type="molecule type" value="Genomic_DNA"/>
</dbReference>
<dbReference type="STRING" id="537013.CLOSTMETH_03813"/>
<dbReference type="GO" id="GO:0046677">
    <property type="term" value="P:response to antibiotic"/>
    <property type="evidence" value="ECO:0007669"/>
    <property type="project" value="UniProtKB-KW"/>
</dbReference>
<evidence type="ECO:0000256" key="10">
    <source>
        <dbReference type="SAM" id="Phobius"/>
    </source>
</evidence>
<gene>
    <name evidence="11" type="ORF">CLOSTMETH_03813</name>
</gene>
<dbReference type="AlphaFoldDB" id="C0EIW7"/>
<dbReference type="PIRSF" id="PIRSF006603">
    <property type="entry name" value="DinF"/>
    <property type="match status" value="1"/>
</dbReference>
<dbReference type="InterPro" id="IPR048279">
    <property type="entry name" value="MdtK-like"/>
</dbReference>
<feature type="transmembrane region" description="Helical" evidence="10">
    <location>
        <begin position="275"/>
        <end position="300"/>
    </location>
</feature>
<evidence type="ECO:0000256" key="2">
    <source>
        <dbReference type="ARBA" id="ARBA00008417"/>
    </source>
</evidence>
<evidence type="ECO:0000256" key="4">
    <source>
        <dbReference type="ARBA" id="ARBA00022448"/>
    </source>
</evidence>
<evidence type="ECO:0000256" key="3">
    <source>
        <dbReference type="ARBA" id="ARBA00022106"/>
    </source>
</evidence>
<sequence length="454" mass="49272">MNQSLSRNFTFGQLVWYALPSIIMMVFMSLYTIVDGFFVARFVSTDALSAINIVYPVINLILGVSIMLATGGSAVVARLMGEGRHQEARENFSLIVVVGVIAGVVISAVGMLFTDPIIRLLGGSGDLLPLCRSYLQILLLFAPAYILQMLFQAFTMTAGKPALGMISTILAGVVNGILDYLLIVPLGMGIAGAALATAAGYLVPAAIGIIFFIRNKEGLHFTKPKFRGQVLRQSCLNGSSEMVTNLSTSVVTFLFNILMLHYLGSDGVASITIVLYTQFLMTAVHLGFSLGVAPVISYNYGCANHTRLQNTFRSCMLFTLISSVLVFAVSLAFPSPIVSIFSAPGSRVYDITLHGFVLFSINYLFSGVNIFSSAFFTALSNGKISAIISFLRTFVFLVAGMLLLPTLLGVDGIWLSVPLAELLTIFVSVLYLRGQRKNYHYTREPHNKQKVQPN</sequence>
<reference evidence="11 12" key="1">
    <citation type="submission" date="2009-01" db="EMBL/GenBank/DDBJ databases">
        <authorList>
            <person name="Fulton L."/>
            <person name="Clifton S."/>
            <person name="Fulton B."/>
            <person name="Xu J."/>
            <person name="Minx P."/>
            <person name="Pepin K.H."/>
            <person name="Johnson M."/>
            <person name="Bhonagiri V."/>
            <person name="Nash W.E."/>
            <person name="Mardis E.R."/>
            <person name="Wilson R.K."/>
        </authorList>
    </citation>
    <scope>NUCLEOTIDE SEQUENCE [LARGE SCALE GENOMIC DNA]</scope>
    <source>
        <strain evidence="11 12">DSM 5476</strain>
    </source>
</reference>
<dbReference type="InterPro" id="IPR051327">
    <property type="entry name" value="MATE_MepA_subfamily"/>
</dbReference>
<dbReference type="GO" id="GO:0042910">
    <property type="term" value="F:xenobiotic transmembrane transporter activity"/>
    <property type="evidence" value="ECO:0007669"/>
    <property type="project" value="InterPro"/>
</dbReference>
<feature type="transmembrane region" description="Helical" evidence="10">
    <location>
        <begin position="386"/>
        <end position="407"/>
    </location>
</feature>
<dbReference type="eggNOG" id="COG0534">
    <property type="taxonomic scope" value="Bacteria"/>
</dbReference>
<feature type="transmembrane region" description="Helical" evidence="10">
    <location>
        <begin position="133"/>
        <end position="151"/>
    </location>
</feature>
<evidence type="ECO:0000256" key="5">
    <source>
        <dbReference type="ARBA" id="ARBA00022475"/>
    </source>
</evidence>
<evidence type="ECO:0000256" key="8">
    <source>
        <dbReference type="ARBA" id="ARBA00023136"/>
    </source>
</evidence>
<keyword evidence="7 10" id="KW-1133">Transmembrane helix</keyword>
<dbReference type="GO" id="GO:0005886">
    <property type="term" value="C:plasma membrane"/>
    <property type="evidence" value="ECO:0007669"/>
    <property type="project" value="UniProtKB-SubCell"/>
</dbReference>
<protein>
    <recommendedName>
        <fullName evidence="3">Multidrug export protein MepA</fullName>
    </recommendedName>
</protein>
<organism evidence="11 12">
    <name type="scientific">[Clostridium] methylpentosum DSM 5476</name>
    <dbReference type="NCBI Taxonomy" id="537013"/>
    <lineage>
        <taxon>Bacteria</taxon>
        <taxon>Bacillati</taxon>
        <taxon>Bacillota</taxon>
        <taxon>Clostridia</taxon>
        <taxon>Eubacteriales</taxon>
        <taxon>Oscillospiraceae</taxon>
        <taxon>Oscillospiraceae incertae sedis</taxon>
    </lineage>
</organism>
<name>C0EIW7_9FIRM</name>
<dbReference type="PANTHER" id="PTHR43823:SF3">
    <property type="entry name" value="MULTIDRUG EXPORT PROTEIN MEPA"/>
    <property type="match status" value="1"/>
</dbReference>
<evidence type="ECO:0000256" key="6">
    <source>
        <dbReference type="ARBA" id="ARBA00022692"/>
    </source>
</evidence>
<dbReference type="CDD" id="cd13143">
    <property type="entry name" value="MATE_MepA_like"/>
    <property type="match status" value="1"/>
</dbReference>